<dbReference type="InterPro" id="IPR052341">
    <property type="entry name" value="LOG_family_nucleotidases"/>
</dbReference>
<dbReference type="STRING" id="195522.BD01_1746"/>
<dbReference type="RefSeq" id="WP_042691944.1">
    <property type="nucleotide sequence ID" value="NZ_CP007264.1"/>
</dbReference>
<dbReference type="EMBL" id="CP007264">
    <property type="protein sequence ID" value="AHL23349.1"/>
    <property type="molecule type" value="Genomic_DNA"/>
</dbReference>
<organism evidence="1 2">
    <name type="scientific">Thermococcus nautili</name>
    <dbReference type="NCBI Taxonomy" id="195522"/>
    <lineage>
        <taxon>Archaea</taxon>
        <taxon>Methanobacteriati</taxon>
        <taxon>Methanobacteriota</taxon>
        <taxon>Thermococci</taxon>
        <taxon>Thermococcales</taxon>
        <taxon>Thermococcaceae</taxon>
        <taxon>Thermococcus</taxon>
    </lineage>
</organism>
<evidence type="ECO:0000313" key="1">
    <source>
        <dbReference type="EMBL" id="AHL23349.1"/>
    </source>
</evidence>
<dbReference type="AlphaFoldDB" id="W8PMT4"/>
<sequence>MVQIAVAGSGDPELIPEAEGKARAFARALPLDVILLTGGKGGIMEVVSEEFRKRGGTVVGVLPGDEEGNPYSSVRVKTGLSPVGRSVVLVTSADVLVVLGGGSGTMVEALMAYNLGIPVVVLTGTGYRSDELRALAKDGFFDHRKRAEVAFTESPEEAVELALGLARS</sequence>
<accession>W8PMT4</accession>
<dbReference type="OrthoDB" id="9570at2157"/>
<dbReference type="PANTHER" id="PTHR43393">
    <property type="entry name" value="CYTOKININ RIBOSIDE 5'-MONOPHOSPHATE PHOSPHORIBOHYDROLASE"/>
    <property type="match status" value="1"/>
</dbReference>
<dbReference type="GO" id="GO:0005829">
    <property type="term" value="C:cytosol"/>
    <property type="evidence" value="ECO:0007669"/>
    <property type="project" value="TreeGrafter"/>
</dbReference>
<reference evidence="1 2" key="1">
    <citation type="submission" date="2014-02" db="EMBL/GenBank/DDBJ databases">
        <title>Genome Sequence of an Hyperthermophilic Archaeon, Thermococcus nautili 30-1, producing viral vesicles.</title>
        <authorList>
            <person name="Oberto J."/>
            <person name="Gaudin M."/>
            <person name="Cossu M."/>
            <person name="Gorlas A."/>
            <person name="Slesarev A."/>
            <person name="Marguet E."/>
            <person name="Forterre P."/>
        </authorList>
    </citation>
    <scope>NUCLEOTIDE SEQUENCE [LARGE SCALE GENOMIC DNA]</scope>
    <source>
        <strain evidence="1 2">30-1</strain>
    </source>
</reference>
<dbReference type="eggNOG" id="arCOG02431">
    <property type="taxonomic scope" value="Archaea"/>
</dbReference>
<keyword evidence="2" id="KW-1185">Reference proteome</keyword>
<dbReference type="HOGENOM" id="CLU_107614_0_1_2"/>
<dbReference type="SUPFAM" id="SSF102405">
    <property type="entry name" value="MCP/YpsA-like"/>
    <property type="match status" value="1"/>
</dbReference>
<dbReference type="PANTHER" id="PTHR43393:SF3">
    <property type="entry name" value="LYSINE DECARBOXYLASE-LIKE PROTEIN"/>
    <property type="match status" value="1"/>
</dbReference>
<dbReference type="NCBIfam" id="TIGR00725">
    <property type="entry name" value="TIGR00725 family protein"/>
    <property type="match status" value="1"/>
</dbReference>
<dbReference type="Gene3D" id="3.40.50.450">
    <property type="match status" value="1"/>
</dbReference>
<dbReference type="Proteomes" id="UP000019434">
    <property type="component" value="Chromosome"/>
</dbReference>
<evidence type="ECO:0000313" key="2">
    <source>
        <dbReference type="Proteomes" id="UP000019434"/>
    </source>
</evidence>
<dbReference type="Pfam" id="PF18306">
    <property type="entry name" value="LDcluster4"/>
    <property type="match status" value="1"/>
</dbReference>
<dbReference type="InterPro" id="IPR005268">
    <property type="entry name" value="CHP00725"/>
</dbReference>
<protein>
    <submittedName>
        <fullName evidence="1">Putative Rossmann fold nucleotide-binding protein</fullName>
    </submittedName>
</protein>
<proteinExistence type="predicted"/>
<dbReference type="GeneID" id="82171009"/>
<gene>
    <name evidence="1" type="ORF">BD01_1746</name>
</gene>
<name>W8PMT4_9EURY</name>
<dbReference type="InterPro" id="IPR041164">
    <property type="entry name" value="LDcluster4"/>
</dbReference>
<dbReference type="KEGG" id="tnu:BD01_1746"/>